<proteinExistence type="predicted"/>
<gene>
    <name evidence="1" type="ORF">BC792_10837</name>
</gene>
<evidence type="ECO:0008006" key="3">
    <source>
        <dbReference type="Google" id="ProtNLM"/>
    </source>
</evidence>
<dbReference type="Proteomes" id="UP000325105">
    <property type="component" value="Unassembled WGS sequence"/>
</dbReference>
<evidence type="ECO:0000313" key="2">
    <source>
        <dbReference type="Proteomes" id="UP000325105"/>
    </source>
</evidence>
<accession>A0A5S5DLL3</accession>
<evidence type="ECO:0000313" key="1">
    <source>
        <dbReference type="EMBL" id="TYP95946.1"/>
    </source>
</evidence>
<organism evidence="1 2">
    <name type="scientific">Sphingobacterium allocomposti</name>
    <dbReference type="NCBI Taxonomy" id="415956"/>
    <lineage>
        <taxon>Bacteria</taxon>
        <taxon>Pseudomonadati</taxon>
        <taxon>Bacteroidota</taxon>
        <taxon>Sphingobacteriia</taxon>
        <taxon>Sphingobacteriales</taxon>
        <taxon>Sphingobacteriaceae</taxon>
        <taxon>Sphingobacterium</taxon>
    </lineage>
</organism>
<comment type="caution">
    <text evidence="1">The sequence shown here is derived from an EMBL/GenBank/DDBJ whole genome shotgun (WGS) entry which is preliminary data.</text>
</comment>
<dbReference type="EMBL" id="VNHX01000008">
    <property type="protein sequence ID" value="TYP95946.1"/>
    <property type="molecule type" value="Genomic_DNA"/>
</dbReference>
<reference evidence="1 2" key="1">
    <citation type="submission" date="2019-07" db="EMBL/GenBank/DDBJ databases">
        <title>Genomic Encyclopedia of Archaeal and Bacterial Type Strains, Phase II (KMG-II): from individual species to whole genera.</title>
        <authorList>
            <person name="Goeker M."/>
        </authorList>
    </citation>
    <scope>NUCLEOTIDE SEQUENCE [LARGE SCALE GENOMIC DNA]</scope>
    <source>
        <strain evidence="1 2">DSM 18850</strain>
    </source>
</reference>
<dbReference type="OrthoDB" id="1043955at2"/>
<dbReference type="RefSeq" id="WP_148908404.1">
    <property type="nucleotide sequence ID" value="NZ_VNHX01000008.1"/>
</dbReference>
<name>A0A5S5DLL3_9SPHI</name>
<protein>
    <recommendedName>
        <fullName evidence="3">Lipoprotein</fullName>
    </recommendedName>
</protein>
<dbReference type="AlphaFoldDB" id="A0A5S5DLL3"/>
<sequence length="207" mass="23862">MIRFLIFSLYSSFLLVSCAVYRYPEAVGMRESEMKELNTYYIDTTKAFVYRAKVNAFKQDVNGTLLVKALAADEHRIALVSDFGQTLFDLTISPDKDVVHFIMPDLDKKFIRKEIAGIFRTMTQRTFASSALMFSGKQHYPVYVSNDSYYLLKQREVDRITKTKGTKERFTVIYNDVNSGIPLGVTVEHQQLPITIHLFLDRNQSTL</sequence>
<dbReference type="PROSITE" id="PS51257">
    <property type="entry name" value="PROKAR_LIPOPROTEIN"/>
    <property type="match status" value="1"/>
</dbReference>
<keyword evidence="2" id="KW-1185">Reference proteome</keyword>